<gene>
    <name evidence="1" type="ORF">DX873_04425</name>
</gene>
<dbReference type="Pfam" id="PF14054">
    <property type="entry name" value="DUF4249"/>
    <property type="match status" value="1"/>
</dbReference>
<name>A0A371JUB9_9FLAO</name>
<keyword evidence="2" id="KW-1185">Reference proteome</keyword>
<comment type="caution">
    <text evidence="1">The sequence shown here is derived from an EMBL/GenBank/DDBJ whole genome shotgun (WGS) entry which is preliminary data.</text>
</comment>
<evidence type="ECO:0000313" key="2">
    <source>
        <dbReference type="Proteomes" id="UP000261828"/>
    </source>
</evidence>
<proteinExistence type="predicted"/>
<accession>A0A371JUB9</accession>
<sequence>MKSDLNKHKISFCGFLAVVFFYGCIEPFETTFEDFESAIVIEATITNRMQQQRVLLTRTFEFEEDGPVPESNAVVRVQGGGTTYTFVEGAQGVYISQQAFAAQSNTEYQLLVQTQDGRSYSSSQMTLPQSTQIDDLRAERITTDLGEDGIGIFVDSFDPTGNSINYRYEYEETYRVIAPYWTPEDLEKVPFDEATEICQVRVIPDNKSLETGFGTDFSNAIIQTSTSDLGEDRVDNFMVRFISSENYIISHRYSILVRQFVQSNEAFNFYETLNEFSGNESFFSETQPGFLEGNVTSDTNENEKVLGYFDVSSVTERRLFFNYEDFYPGEDLPPYVEPCTPNAPVLFRGNPPVCVLSAMVENDLVRYVDANGGQGPNEGPFLVVPKVCGDCSDIAQSTPPEFWVED</sequence>
<dbReference type="AlphaFoldDB" id="A0A371JUB9"/>
<dbReference type="OrthoDB" id="1062680at2"/>
<evidence type="ECO:0000313" key="1">
    <source>
        <dbReference type="EMBL" id="RDY61411.1"/>
    </source>
</evidence>
<dbReference type="PROSITE" id="PS51257">
    <property type="entry name" value="PROKAR_LIPOPROTEIN"/>
    <property type="match status" value="1"/>
</dbReference>
<protein>
    <submittedName>
        <fullName evidence="1">DUF4249 domain-containing protein</fullName>
    </submittedName>
</protein>
<reference evidence="1 2" key="1">
    <citation type="submission" date="2018-08" db="EMBL/GenBank/DDBJ databases">
        <title>Muricauda nanhaiensis sp. nov., isolated from seawater of the South China Sea.</title>
        <authorList>
            <person name="Dang Y."/>
        </authorList>
    </citation>
    <scope>NUCLEOTIDE SEQUENCE [LARGE SCALE GENOMIC DNA]</scope>
    <source>
        <strain evidence="1 2">SM1704</strain>
    </source>
</reference>
<dbReference type="RefSeq" id="WP_116183292.1">
    <property type="nucleotide sequence ID" value="NZ_QTJX01000001.1"/>
</dbReference>
<dbReference type="EMBL" id="QTJX01000001">
    <property type="protein sequence ID" value="RDY61411.1"/>
    <property type="molecule type" value="Genomic_DNA"/>
</dbReference>
<organism evidence="1 2">
    <name type="scientific">Flagellimonas nanhaiensis</name>
    <dbReference type="NCBI Taxonomy" id="2292706"/>
    <lineage>
        <taxon>Bacteria</taxon>
        <taxon>Pseudomonadati</taxon>
        <taxon>Bacteroidota</taxon>
        <taxon>Flavobacteriia</taxon>
        <taxon>Flavobacteriales</taxon>
        <taxon>Flavobacteriaceae</taxon>
        <taxon>Flagellimonas</taxon>
    </lineage>
</organism>
<dbReference type="Proteomes" id="UP000261828">
    <property type="component" value="Unassembled WGS sequence"/>
</dbReference>
<dbReference type="InterPro" id="IPR025345">
    <property type="entry name" value="DUF4249"/>
</dbReference>